<keyword evidence="5 7" id="KW-0802">TPR repeat</keyword>
<evidence type="ECO:0000256" key="2">
    <source>
        <dbReference type="ARBA" id="ARBA00022737"/>
    </source>
</evidence>
<protein>
    <submittedName>
        <fullName evidence="9">TPR-like protein</fullName>
    </submittedName>
</protein>
<gene>
    <name evidence="8" type="ORF">HaLaN_01125</name>
    <name evidence="9" type="ORF">HaLaN_02006</name>
</gene>
<evidence type="ECO:0000313" key="10">
    <source>
        <dbReference type="Proteomes" id="UP000485058"/>
    </source>
</evidence>
<keyword evidence="3" id="KW-0498">Mitosis</keyword>
<keyword evidence="10" id="KW-1185">Reference proteome</keyword>
<evidence type="ECO:0000256" key="4">
    <source>
        <dbReference type="ARBA" id="ARBA00022786"/>
    </source>
</evidence>
<evidence type="ECO:0000256" key="5">
    <source>
        <dbReference type="ARBA" id="ARBA00022803"/>
    </source>
</evidence>
<keyword evidence="4" id="KW-0833">Ubl conjugation pathway</keyword>
<evidence type="ECO:0000313" key="8">
    <source>
        <dbReference type="EMBL" id="GFH06483.1"/>
    </source>
</evidence>
<dbReference type="AlphaFoldDB" id="A0A699YCU5"/>
<evidence type="ECO:0000313" key="9">
    <source>
        <dbReference type="EMBL" id="GFH07231.1"/>
    </source>
</evidence>
<sequence length="249" mass="27087">MATCQFDQARRYFGKATSMDPLFAPAWVAFGHAFSAQDERDQAMAAYRTAARLFPGLHLPVMAMGMEYGAMNNLQLAERMLVTAHELCPHDPLTCHELGVLCYKNGQYPEAESWLRQALQQAPKGGVLGPNRTWKAARQEAKGSGQAGGCSIEELGRGLGRAWEPCVLALGHCLRKQSKLVHALQAYNLALSLNPGQPGTLSAKAFTLHLMGDLQQAVQAYHAALAVRPDDPFTADMLQTALVSYSAMD</sequence>
<dbReference type="GO" id="GO:0045842">
    <property type="term" value="P:positive regulation of mitotic metaphase/anaphase transition"/>
    <property type="evidence" value="ECO:0007669"/>
    <property type="project" value="TreeGrafter"/>
</dbReference>
<dbReference type="SMART" id="SM00028">
    <property type="entry name" value="TPR"/>
    <property type="match status" value="5"/>
</dbReference>
<proteinExistence type="predicted"/>
<comment type="caution">
    <text evidence="9">The sequence shown here is derived from an EMBL/GenBank/DDBJ whole genome shotgun (WGS) entry which is preliminary data.</text>
</comment>
<evidence type="ECO:0000256" key="3">
    <source>
        <dbReference type="ARBA" id="ARBA00022776"/>
    </source>
</evidence>
<dbReference type="GO" id="GO:0031145">
    <property type="term" value="P:anaphase-promoting complex-dependent catabolic process"/>
    <property type="evidence" value="ECO:0007669"/>
    <property type="project" value="TreeGrafter"/>
</dbReference>
<dbReference type="EMBL" id="BLLF01000041">
    <property type="protein sequence ID" value="GFH06483.1"/>
    <property type="molecule type" value="Genomic_DNA"/>
</dbReference>
<reference evidence="9 10" key="1">
    <citation type="submission" date="2020-02" db="EMBL/GenBank/DDBJ databases">
        <title>Draft genome sequence of Haematococcus lacustris strain NIES-144.</title>
        <authorList>
            <person name="Morimoto D."/>
            <person name="Nakagawa S."/>
            <person name="Yoshida T."/>
            <person name="Sawayama S."/>
        </authorList>
    </citation>
    <scope>NUCLEOTIDE SEQUENCE [LARGE SCALE GENOMIC DNA]</scope>
    <source>
        <strain evidence="9 10">NIES-144</strain>
    </source>
</reference>
<dbReference type="Pfam" id="PF07719">
    <property type="entry name" value="TPR_2"/>
    <property type="match status" value="1"/>
</dbReference>
<dbReference type="InterPro" id="IPR013105">
    <property type="entry name" value="TPR_2"/>
</dbReference>
<evidence type="ECO:0000256" key="7">
    <source>
        <dbReference type="PROSITE-ProRule" id="PRU00339"/>
    </source>
</evidence>
<dbReference type="GO" id="GO:0016567">
    <property type="term" value="P:protein ubiquitination"/>
    <property type="evidence" value="ECO:0007669"/>
    <property type="project" value="TreeGrafter"/>
</dbReference>
<dbReference type="PROSITE" id="PS50005">
    <property type="entry name" value="TPR"/>
    <property type="match status" value="1"/>
</dbReference>
<dbReference type="InterPro" id="IPR019734">
    <property type="entry name" value="TPR_rpt"/>
</dbReference>
<evidence type="ECO:0000256" key="1">
    <source>
        <dbReference type="ARBA" id="ARBA00022618"/>
    </source>
</evidence>
<feature type="repeat" description="TPR" evidence="7">
    <location>
        <begin position="24"/>
        <end position="57"/>
    </location>
</feature>
<dbReference type="SUPFAM" id="SSF81901">
    <property type="entry name" value="HCP-like"/>
    <property type="match status" value="1"/>
</dbReference>
<dbReference type="Gene3D" id="1.25.40.10">
    <property type="entry name" value="Tetratricopeptide repeat domain"/>
    <property type="match status" value="1"/>
</dbReference>
<dbReference type="EMBL" id="BLLF01000082">
    <property type="protein sequence ID" value="GFH07231.1"/>
    <property type="molecule type" value="Genomic_DNA"/>
</dbReference>
<dbReference type="Proteomes" id="UP000485058">
    <property type="component" value="Unassembled WGS sequence"/>
</dbReference>
<organism evidence="9 10">
    <name type="scientific">Haematococcus lacustris</name>
    <name type="common">Green alga</name>
    <name type="synonym">Haematococcus pluvialis</name>
    <dbReference type="NCBI Taxonomy" id="44745"/>
    <lineage>
        <taxon>Eukaryota</taxon>
        <taxon>Viridiplantae</taxon>
        <taxon>Chlorophyta</taxon>
        <taxon>core chlorophytes</taxon>
        <taxon>Chlorophyceae</taxon>
        <taxon>CS clade</taxon>
        <taxon>Chlamydomonadales</taxon>
        <taxon>Haematococcaceae</taxon>
        <taxon>Haematococcus</taxon>
    </lineage>
</organism>
<dbReference type="PANTHER" id="PTHR12558:SF9">
    <property type="entry name" value="CELL DIVISION CYCLE PROTEIN 16 HOMOLOG"/>
    <property type="match status" value="1"/>
</dbReference>
<keyword evidence="6" id="KW-0131">Cell cycle</keyword>
<dbReference type="GO" id="GO:0051301">
    <property type="term" value="P:cell division"/>
    <property type="evidence" value="ECO:0007669"/>
    <property type="project" value="UniProtKB-KW"/>
</dbReference>
<dbReference type="GO" id="GO:0005680">
    <property type="term" value="C:anaphase-promoting complex"/>
    <property type="evidence" value="ECO:0007669"/>
    <property type="project" value="TreeGrafter"/>
</dbReference>
<evidence type="ECO:0000256" key="6">
    <source>
        <dbReference type="ARBA" id="ARBA00023306"/>
    </source>
</evidence>
<name>A0A699YCU5_HAELA</name>
<dbReference type="PANTHER" id="PTHR12558">
    <property type="entry name" value="CELL DIVISION CYCLE 16,23,27"/>
    <property type="match status" value="1"/>
</dbReference>
<dbReference type="GO" id="GO:0005737">
    <property type="term" value="C:cytoplasm"/>
    <property type="evidence" value="ECO:0007669"/>
    <property type="project" value="TreeGrafter"/>
</dbReference>
<dbReference type="InterPro" id="IPR011990">
    <property type="entry name" value="TPR-like_helical_dom_sf"/>
</dbReference>
<accession>A0A699YCU5</accession>
<keyword evidence="2" id="KW-0677">Repeat</keyword>
<dbReference type="Pfam" id="PF13432">
    <property type="entry name" value="TPR_16"/>
    <property type="match status" value="1"/>
</dbReference>
<keyword evidence="1" id="KW-0132">Cell division</keyword>